<keyword evidence="2 6" id="KW-0812">Transmembrane</keyword>
<evidence type="ECO:0000256" key="6">
    <source>
        <dbReference type="SAM" id="Phobius"/>
    </source>
</evidence>
<evidence type="ECO:0000313" key="8">
    <source>
        <dbReference type="Proteomes" id="UP000279259"/>
    </source>
</evidence>
<evidence type="ECO:0000256" key="3">
    <source>
        <dbReference type="ARBA" id="ARBA00022989"/>
    </source>
</evidence>
<dbReference type="GO" id="GO:0015086">
    <property type="term" value="F:cadmium ion transmembrane transporter activity"/>
    <property type="evidence" value="ECO:0007669"/>
    <property type="project" value="TreeGrafter"/>
</dbReference>
<feature type="transmembrane region" description="Helical" evidence="6">
    <location>
        <begin position="211"/>
        <end position="236"/>
    </location>
</feature>
<dbReference type="AlphaFoldDB" id="A0A427YTG7"/>
<feature type="region of interest" description="Disordered" evidence="5">
    <location>
        <begin position="300"/>
        <end position="349"/>
    </location>
</feature>
<feature type="transmembrane region" description="Helical" evidence="6">
    <location>
        <begin position="168"/>
        <end position="191"/>
    </location>
</feature>
<dbReference type="GO" id="GO:0005886">
    <property type="term" value="C:plasma membrane"/>
    <property type="evidence" value="ECO:0007669"/>
    <property type="project" value="TreeGrafter"/>
</dbReference>
<dbReference type="GO" id="GO:0030026">
    <property type="term" value="P:intracellular manganese ion homeostasis"/>
    <property type="evidence" value="ECO:0007669"/>
    <property type="project" value="TreeGrafter"/>
</dbReference>
<name>A0A427YTG7_9TREE</name>
<keyword evidence="8" id="KW-1185">Reference proteome</keyword>
<dbReference type="PANTHER" id="PTHR11706">
    <property type="entry name" value="SOLUTE CARRIER PROTEIN FAMILY 11 MEMBER"/>
    <property type="match status" value="1"/>
</dbReference>
<feature type="transmembrane region" description="Helical" evidence="6">
    <location>
        <begin position="438"/>
        <end position="455"/>
    </location>
</feature>
<dbReference type="GO" id="GO:0034755">
    <property type="term" value="P:iron ion transmembrane transport"/>
    <property type="evidence" value="ECO:0007669"/>
    <property type="project" value="TreeGrafter"/>
</dbReference>
<dbReference type="Pfam" id="PF01566">
    <property type="entry name" value="Nramp"/>
    <property type="match status" value="2"/>
</dbReference>
<evidence type="ECO:0000313" key="7">
    <source>
        <dbReference type="EMBL" id="RSH94410.1"/>
    </source>
</evidence>
<sequence length="554" mass="59467">MLSLKRAREVFVRHLHFVGPGLVSSVAYIDPGNWATDLAAGADFGYKLLFVVLLAGLAAVVLQLLAVRLGAVTSQSLPAQTRLLFLRLESRYPRYRALLRICLYTLYALAEIAIVGTDLAELLGSAIALHLLFPRLPLFAGVLITAADILIVLIFFRSDNGRQGMLLFEIVIVSLVVAVFVSFMILLKLVKPEWKEVFFGLVPSATLVEPSALYVAIGIIGATVMPHALFLGSSLASVDRLNMVPRPPSLRSRKSFRMPRMFSWPFPFSYPFSRSTSSRRQQDEDIGTSTSLELGVLPIRPSVDGDRDSIQPAALPRVQRRGSDLEDKILGGDEEMSASATTTPRLGAGLGESSDALTKDFEAATREYEADLMAFDRIRWVDLHVLHATIDTSLSLLGFALTINAAILTLAGAAYFYGDTGSASSDASLEGAFQLIKSYIGNAAAIIFALALLCAGQSASITATLAGQVVSEGFINWKTSPFARRLVTRLIGVIPAATIAAALGPTQHCAAYGDLPAGVPLLERGDHDGSRSRGGGGGGSDRREWDGGKRARST</sequence>
<evidence type="ECO:0000256" key="1">
    <source>
        <dbReference type="ARBA" id="ARBA00004141"/>
    </source>
</evidence>
<gene>
    <name evidence="7" type="ORF">EHS25_004213</name>
</gene>
<evidence type="ECO:0000256" key="2">
    <source>
        <dbReference type="ARBA" id="ARBA00022692"/>
    </source>
</evidence>
<feature type="region of interest" description="Disordered" evidence="5">
    <location>
        <begin position="523"/>
        <end position="554"/>
    </location>
</feature>
<evidence type="ECO:0000256" key="5">
    <source>
        <dbReference type="SAM" id="MobiDB-lite"/>
    </source>
</evidence>
<feature type="transmembrane region" description="Helical" evidence="6">
    <location>
        <begin position="396"/>
        <end position="418"/>
    </location>
</feature>
<dbReference type="EMBL" id="RSCD01000002">
    <property type="protein sequence ID" value="RSH94410.1"/>
    <property type="molecule type" value="Genomic_DNA"/>
</dbReference>
<dbReference type="PANTHER" id="PTHR11706:SF101">
    <property type="entry name" value="MANGANESE TRANSPORTER SMF1"/>
    <property type="match status" value="1"/>
</dbReference>
<feature type="transmembrane region" description="Helical" evidence="6">
    <location>
        <begin position="136"/>
        <end position="156"/>
    </location>
</feature>
<keyword evidence="3 6" id="KW-1133">Transmembrane helix</keyword>
<dbReference type="STRING" id="1890683.A0A427YTG7"/>
<dbReference type="Proteomes" id="UP000279259">
    <property type="component" value="Unassembled WGS sequence"/>
</dbReference>
<dbReference type="InterPro" id="IPR001046">
    <property type="entry name" value="NRAMP_fam"/>
</dbReference>
<comment type="caution">
    <text evidence="7">The sequence shown here is derived from an EMBL/GenBank/DDBJ whole genome shotgun (WGS) entry which is preliminary data.</text>
</comment>
<comment type="subcellular location">
    <subcellularLocation>
        <location evidence="1">Membrane</location>
        <topology evidence="1">Multi-pass membrane protein</topology>
    </subcellularLocation>
</comment>
<keyword evidence="4 6" id="KW-0472">Membrane</keyword>
<dbReference type="PRINTS" id="PR00447">
    <property type="entry name" value="NATRESASSCMP"/>
</dbReference>
<dbReference type="OrthoDB" id="409173at2759"/>
<accession>A0A427YTG7</accession>
<dbReference type="GO" id="GO:0005384">
    <property type="term" value="F:manganese ion transmembrane transporter activity"/>
    <property type="evidence" value="ECO:0007669"/>
    <property type="project" value="TreeGrafter"/>
</dbReference>
<reference evidence="7 8" key="1">
    <citation type="submission" date="2018-11" db="EMBL/GenBank/DDBJ databases">
        <title>Genome sequence of Saitozyma podzolica DSM 27192.</title>
        <authorList>
            <person name="Aliyu H."/>
            <person name="Gorte O."/>
            <person name="Ochsenreither K."/>
        </authorList>
    </citation>
    <scope>NUCLEOTIDE SEQUENCE [LARGE SCALE GENOMIC DNA]</scope>
    <source>
        <strain evidence="7 8">DSM 27192</strain>
    </source>
</reference>
<feature type="transmembrane region" description="Helical" evidence="6">
    <location>
        <begin position="49"/>
        <end position="67"/>
    </location>
</feature>
<protein>
    <submittedName>
        <fullName evidence="7">Uncharacterized protein</fullName>
    </submittedName>
</protein>
<feature type="compositionally biased region" description="Basic and acidic residues" evidence="5">
    <location>
        <begin position="540"/>
        <end position="554"/>
    </location>
</feature>
<feature type="transmembrane region" description="Helical" evidence="6">
    <location>
        <begin position="97"/>
        <end position="116"/>
    </location>
</feature>
<evidence type="ECO:0000256" key="4">
    <source>
        <dbReference type="ARBA" id="ARBA00023136"/>
    </source>
</evidence>
<feature type="transmembrane region" description="Helical" evidence="6">
    <location>
        <begin position="12"/>
        <end position="29"/>
    </location>
</feature>
<feature type="compositionally biased region" description="Basic and acidic residues" evidence="5">
    <location>
        <begin position="321"/>
        <end position="331"/>
    </location>
</feature>
<organism evidence="7 8">
    <name type="scientific">Saitozyma podzolica</name>
    <dbReference type="NCBI Taxonomy" id="1890683"/>
    <lineage>
        <taxon>Eukaryota</taxon>
        <taxon>Fungi</taxon>
        <taxon>Dikarya</taxon>
        <taxon>Basidiomycota</taxon>
        <taxon>Agaricomycotina</taxon>
        <taxon>Tremellomycetes</taxon>
        <taxon>Tremellales</taxon>
        <taxon>Trimorphomycetaceae</taxon>
        <taxon>Saitozyma</taxon>
    </lineage>
</organism>
<dbReference type="NCBIfam" id="NF037982">
    <property type="entry name" value="Nramp_1"/>
    <property type="match status" value="1"/>
</dbReference>
<proteinExistence type="predicted"/>